<comment type="caution">
    <text evidence="1">The sequence shown here is derived from an EMBL/GenBank/DDBJ whole genome shotgun (WGS) entry which is preliminary data.</text>
</comment>
<sequence>MWTYLQEGLIGLAGQVVEFVCSKIDDGFPPGFIYLMMSVYNALYQEEKIENFYKEQLAQDWQGDGVLAHLIIVKLLKGDIEVAKSLFADLVAINGEVIQVFDTPYWVYLLDMANEVLTYSLNSALSIQIALHPLQIFLETKNFVIHQMVVLAEDYQDSLPNFPRKRLEFLNSSCMTGI</sequence>
<dbReference type="Proteomes" id="UP001206548">
    <property type="component" value="Unassembled WGS sequence"/>
</dbReference>
<evidence type="ECO:0000313" key="1">
    <source>
        <dbReference type="EMBL" id="MCS4487848.1"/>
    </source>
</evidence>
<keyword evidence="2" id="KW-1185">Reference proteome</keyword>
<organism evidence="1 2">
    <name type="scientific">Streptococcus sciuri</name>
    <dbReference type="NCBI Taxonomy" id="2973939"/>
    <lineage>
        <taxon>Bacteria</taxon>
        <taxon>Bacillati</taxon>
        <taxon>Bacillota</taxon>
        <taxon>Bacilli</taxon>
        <taxon>Lactobacillales</taxon>
        <taxon>Streptococcaceae</taxon>
        <taxon>Streptococcus</taxon>
    </lineage>
</organism>
<gene>
    <name evidence="1" type="ORF">NXS10_02510</name>
</gene>
<proteinExistence type="predicted"/>
<evidence type="ECO:0000313" key="2">
    <source>
        <dbReference type="Proteomes" id="UP001206548"/>
    </source>
</evidence>
<dbReference type="EMBL" id="JANUXX010000001">
    <property type="protein sequence ID" value="MCS4487848.1"/>
    <property type="molecule type" value="Genomic_DNA"/>
</dbReference>
<reference evidence="1 2" key="1">
    <citation type="journal article" date="2023" name="Int. J. Syst. Evol. Microbiol.">
        <title>Streptococcus sciuri sp. nov., Staphylococcus marylandisciuri sp. nov. and Staphylococcus americanisciuri sp. nov., isolated from faeces of eastern grey squirrel (Sciurus carolinensis).</title>
        <authorList>
            <person name="Volokhov D.V."/>
            <person name="Zagorodnyaya T.A."/>
            <person name="Furtak V.A."/>
            <person name="Nattanmai G."/>
            <person name="Randall L."/>
            <person name="Jose S."/>
            <person name="Gao Y."/>
            <person name="Eisenberg T."/>
            <person name="Delmonte P."/>
            <person name="Blom J."/>
            <person name="Mitchell K.K."/>
        </authorList>
    </citation>
    <scope>NUCLEOTIDE SEQUENCE [LARGE SCALE GENOMIC DNA]</scope>
    <source>
        <strain evidence="1 2">SQ9-PEA</strain>
    </source>
</reference>
<dbReference type="RefSeq" id="WP_259137288.1">
    <property type="nucleotide sequence ID" value="NZ_JANUXX010000001.1"/>
</dbReference>
<protein>
    <submittedName>
        <fullName evidence="1">Uncharacterized protein</fullName>
    </submittedName>
</protein>
<accession>A0ABT2F5W5</accession>
<name>A0ABT2F5W5_9STRE</name>